<keyword evidence="5" id="KW-1185">Reference proteome</keyword>
<dbReference type="SUPFAM" id="SSF56112">
    <property type="entry name" value="Protein kinase-like (PK-like)"/>
    <property type="match status" value="1"/>
</dbReference>
<dbReference type="EMBL" id="CAHIKZ030005599">
    <property type="protein sequence ID" value="CAE1331246.1"/>
    <property type="molecule type" value="Genomic_DNA"/>
</dbReference>
<proteinExistence type="predicted"/>
<evidence type="ECO:0000256" key="2">
    <source>
        <dbReference type="SAM" id="MobiDB-lite"/>
    </source>
</evidence>
<dbReference type="InterPro" id="IPR011009">
    <property type="entry name" value="Kinase-like_dom_sf"/>
</dbReference>
<dbReference type="AlphaFoldDB" id="A0A812ET72"/>
<feature type="region of interest" description="Disordered" evidence="2">
    <location>
        <begin position="682"/>
        <end position="703"/>
    </location>
</feature>
<keyword evidence="1" id="KW-0175">Coiled coil</keyword>
<dbReference type="InterPro" id="IPR025662">
    <property type="entry name" value="Sigma_54_int_dom_ATP-bd_1"/>
</dbReference>
<evidence type="ECO:0000313" key="4">
    <source>
        <dbReference type="EMBL" id="CAE1331246.1"/>
    </source>
</evidence>
<dbReference type="PROSITE" id="PS50011">
    <property type="entry name" value="PROTEIN_KINASE_DOM"/>
    <property type="match status" value="1"/>
</dbReference>
<sequence length="958" mass="109990">MDTLDICTAGAFSMNEMKERLLLYLHSQTKGNDDLIDKFSEIKKQFEQQKLELCNLYERFNCILQNSTPDMRQHLTNEDTLSDVSCDVTDKLKCLQDAVCNIVVSGETGAGKSTLLNLLLGENVLPHHALSCTSTICKIKWGPRKRVRITSCTMEIEEFDITDNDEAETKMKDALFKRTRRERGPDIKEVEVFIPSDLLRGGLVLIDTPGIGENDAMEDLLKKFIQENNIQGFIYVIKIDGGDGGVQEDRILKLLNIVLEKQQSGRTDPTDTCLQENLAALFVCNRWDLVPDEDKMKVQEHAQKRLMNCWPVEKSEMLFMSAVSALRHYQNGFQSESYTQLLKGISNIVQKATCLIMKRFFRWLNYMVSRSLHHTKTLFSTADYSEFEAKNRFHVTNKKMDILQQRSQRIFSEINMKIQANEDQLKEKLTAYLSSREAMEIITTFSNSEVEEVKAEKNKDLYLSEILEKKISDLLMNWKDMQEEFNSMQNTLIQLIKKKMYVLQEELDEIEATMREPYPEIGLPNVSSSRRPSSVSVNSWRLPSQPTKIPFSIMGRFFMSAMGVLKKGSFNKSIRNTRKYMESTARNTISDFISNNNQDDFVYCQLAPMRHYLSMVQHSIPKLIKTNKELIKEIEENHEKHRLEKENYANALAEIISLKDNIVQFGYDNHFSRVIKREAVKMSDKSPSSSSGRRGSVIDSGIVIEPPRNRTQQGLFFKIVHGFFGEDEVTIRKYFSHVEIENVYTEAEKLELLHHESVVKFLGLMLTENNQLPPVVTEQRLVSIRSRLSTIHRRASLPMINKDVLPTILNAIVSGLVYIHSKGLVHPEVSLDSVTINFDKQVKLCGVGLQRKVLISDRTRPIGDFVYLPPEVLKGEYYGPPADMYGLGLLICEVYTQKKMFKEEKVLGVDDFLNSVNMDSVLKGQYFALVPEKYHGLVRKCLDPEPSMRLTSNPCGRF</sequence>
<protein>
    <recommendedName>
        <fullName evidence="3">Protein kinase domain-containing protein</fullName>
    </recommendedName>
</protein>
<dbReference type="Gene3D" id="1.10.510.10">
    <property type="entry name" value="Transferase(Phosphotransferase) domain 1"/>
    <property type="match status" value="1"/>
</dbReference>
<dbReference type="PANTHER" id="PTHR26392:SF92">
    <property type="entry name" value="PROTEIN KINASE DOMAIN-CONTAINING PROTEIN"/>
    <property type="match status" value="1"/>
</dbReference>
<dbReference type="GO" id="GO:0004672">
    <property type="term" value="F:protein kinase activity"/>
    <property type="evidence" value="ECO:0007669"/>
    <property type="project" value="InterPro"/>
</dbReference>
<dbReference type="PROSITE" id="PS00675">
    <property type="entry name" value="SIGMA54_INTERACT_1"/>
    <property type="match status" value="1"/>
</dbReference>
<reference evidence="4" key="1">
    <citation type="submission" date="2021-01" db="EMBL/GenBank/DDBJ databases">
        <authorList>
            <person name="Li R."/>
            <person name="Bekaert M."/>
        </authorList>
    </citation>
    <scope>NUCLEOTIDE SEQUENCE</scope>
    <source>
        <strain evidence="4">Farmed</strain>
    </source>
</reference>
<feature type="compositionally biased region" description="Low complexity" evidence="2">
    <location>
        <begin position="685"/>
        <end position="702"/>
    </location>
</feature>
<dbReference type="GO" id="GO:0005524">
    <property type="term" value="F:ATP binding"/>
    <property type="evidence" value="ECO:0007669"/>
    <property type="project" value="InterPro"/>
</dbReference>
<dbReference type="Gene3D" id="3.40.50.300">
    <property type="entry name" value="P-loop containing nucleotide triphosphate hydrolases"/>
    <property type="match status" value="1"/>
</dbReference>
<dbReference type="InterPro" id="IPR027417">
    <property type="entry name" value="P-loop_NTPase"/>
</dbReference>
<evidence type="ECO:0000313" key="5">
    <source>
        <dbReference type="Proteomes" id="UP000597762"/>
    </source>
</evidence>
<dbReference type="InterPro" id="IPR045063">
    <property type="entry name" value="Dynamin_N"/>
</dbReference>
<dbReference type="PANTHER" id="PTHR26392">
    <property type="entry name" value="MITOGEN-ACTIVATED PROTEIN KINASE KINASE KINASE 7-RELATED"/>
    <property type="match status" value="1"/>
</dbReference>
<name>A0A812ET72_ACAPH</name>
<dbReference type="OrthoDB" id="8927528at2759"/>
<dbReference type="Pfam" id="PF00350">
    <property type="entry name" value="Dynamin_N"/>
    <property type="match status" value="1"/>
</dbReference>
<comment type="caution">
    <text evidence="4">The sequence shown here is derived from an EMBL/GenBank/DDBJ whole genome shotgun (WGS) entry which is preliminary data.</text>
</comment>
<feature type="domain" description="Protein kinase" evidence="3">
    <location>
        <begin position="683"/>
        <end position="958"/>
    </location>
</feature>
<dbReference type="Pfam" id="PF00069">
    <property type="entry name" value="Pkinase"/>
    <property type="match status" value="1"/>
</dbReference>
<evidence type="ECO:0000259" key="3">
    <source>
        <dbReference type="PROSITE" id="PS50011"/>
    </source>
</evidence>
<evidence type="ECO:0000256" key="1">
    <source>
        <dbReference type="SAM" id="Coils"/>
    </source>
</evidence>
<gene>
    <name evidence="4" type="ORF">SPHA_80469</name>
</gene>
<dbReference type="SUPFAM" id="SSF52540">
    <property type="entry name" value="P-loop containing nucleoside triphosphate hydrolases"/>
    <property type="match status" value="1"/>
</dbReference>
<dbReference type="InterPro" id="IPR000719">
    <property type="entry name" value="Prot_kinase_dom"/>
</dbReference>
<dbReference type="Proteomes" id="UP000597762">
    <property type="component" value="Unassembled WGS sequence"/>
</dbReference>
<feature type="coiled-coil region" evidence="1">
    <location>
        <begin position="624"/>
        <end position="651"/>
    </location>
</feature>
<organism evidence="4 5">
    <name type="scientific">Acanthosepion pharaonis</name>
    <name type="common">Pharaoh cuttlefish</name>
    <name type="synonym">Sepia pharaonis</name>
    <dbReference type="NCBI Taxonomy" id="158019"/>
    <lineage>
        <taxon>Eukaryota</taxon>
        <taxon>Metazoa</taxon>
        <taxon>Spiralia</taxon>
        <taxon>Lophotrochozoa</taxon>
        <taxon>Mollusca</taxon>
        <taxon>Cephalopoda</taxon>
        <taxon>Coleoidea</taxon>
        <taxon>Decapodiformes</taxon>
        <taxon>Sepiida</taxon>
        <taxon>Sepiina</taxon>
        <taxon>Sepiidae</taxon>
        <taxon>Acanthosepion</taxon>
    </lineage>
</organism>
<accession>A0A812ET72</accession>